<dbReference type="Proteomes" id="UP000249682">
    <property type="component" value="Chromosome"/>
</dbReference>
<proteinExistence type="predicted"/>
<evidence type="ECO:0000313" key="1">
    <source>
        <dbReference type="EMBL" id="AAA63051.1"/>
    </source>
</evidence>
<gene>
    <name evidence="2" type="ORF">DIJ64_11540</name>
</gene>
<dbReference type="EMBL" id="U15184">
    <property type="protein sequence ID" value="AAA63051.1"/>
    <property type="molecule type" value="Genomic_DNA"/>
</dbReference>
<evidence type="ECO:0000313" key="2">
    <source>
        <dbReference type="EMBL" id="AWV48464.1"/>
    </source>
</evidence>
<dbReference type="AlphaFoldDB" id="Q50122"/>
<name>Q50122_MYCLR</name>
<protein>
    <submittedName>
        <fullName evidence="1">U650aa</fullName>
    </submittedName>
</protein>
<reference evidence="1" key="2">
    <citation type="submission" date="1995-04" db="EMBL/GenBank/DDBJ databases">
        <authorList>
            <person name="Smith D.R."/>
        </authorList>
    </citation>
    <scope>NUCLEOTIDE SEQUENCE</scope>
</reference>
<evidence type="ECO:0000313" key="3">
    <source>
        <dbReference type="Proteomes" id="UP000249682"/>
    </source>
</evidence>
<dbReference type="EMBL" id="CP029543">
    <property type="protein sequence ID" value="AWV48464.1"/>
    <property type="molecule type" value="Genomic_DNA"/>
</dbReference>
<sequence length="94" mass="10481">MRVDRSTLIVRDIHHEQVIMPSRNSVLLGAPLLVDLMSSDVERAHDSTARYLAVSLSLTDRSKVDTSIVPKDGHRVAVLMANRSEMQSPDNWAT</sequence>
<accession>Q50122</accession>
<reference evidence="2 3" key="3">
    <citation type="submission" date="2018-05" db="EMBL/GenBank/DDBJ databases">
        <title>Evolution of small genomes with special reference to Mycobacterium leprae.</title>
        <authorList>
            <person name="Mohanty P.S."/>
            <person name="Bansal A.K."/>
            <person name="Gupta U.D."/>
            <person name="Naaz F."/>
            <person name="Dwivedi V.D."/>
            <person name="Singh H."/>
            <person name="Gupta G."/>
            <person name="Sharma S."/>
            <person name="Arora M."/>
        </authorList>
    </citation>
    <scope>NUCLEOTIDE SEQUENCE [LARGE SCALE GENOMIC DNA]</scope>
    <source>
        <strain evidence="2 3">MRHRU-235-G</strain>
    </source>
</reference>
<reference evidence="1" key="1">
    <citation type="submission" date="1994-09" db="EMBL/GenBank/DDBJ databases">
        <authorList>
            <person name="Robison K."/>
        </authorList>
    </citation>
    <scope>NUCLEOTIDE SEQUENCE</scope>
</reference>
<organism evidence="1">
    <name type="scientific">Mycobacterium leprae</name>
    <dbReference type="NCBI Taxonomy" id="1769"/>
    <lineage>
        <taxon>Bacteria</taxon>
        <taxon>Bacillati</taxon>
        <taxon>Actinomycetota</taxon>
        <taxon>Actinomycetes</taxon>
        <taxon>Mycobacteriales</taxon>
        <taxon>Mycobacteriaceae</taxon>
        <taxon>Mycobacterium</taxon>
    </lineage>
</organism>